<gene>
    <name evidence="2" type="ORF">CLEI1391_LOCUS15287</name>
</gene>
<dbReference type="InterPro" id="IPR044664">
    <property type="entry name" value="STR11-like"/>
</dbReference>
<evidence type="ECO:0000259" key="1">
    <source>
        <dbReference type="PROSITE" id="PS50206"/>
    </source>
</evidence>
<dbReference type="InterPro" id="IPR036873">
    <property type="entry name" value="Rhodanese-like_dom_sf"/>
</dbReference>
<organism evidence="2">
    <name type="scientific">Chlamydomonas leiostraca</name>
    <dbReference type="NCBI Taxonomy" id="1034604"/>
    <lineage>
        <taxon>Eukaryota</taxon>
        <taxon>Viridiplantae</taxon>
        <taxon>Chlorophyta</taxon>
        <taxon>core chlorophytes</taxon>
        <taxon>Chlorophyceae</taxon>
        <taxon>CS clade</taxon>
        <taxon>Chlamydomonadales</taxon>
        <taxon>Chlamydomonadaceae</taxon>
        <taxon>Chlamydomonas</taxon>
    </lineage>
</organism>
<accession>A0A7S0S0D3</accession>
<dbReference type="SUPFAM" id="SSF52821">
    <property type="entry name" value="Rhodanese/Cell cycle control phosphatase"/>
    <property type="match status" value="1"/>
</dbReference>
<protein>
    <recommendedName>
        <fullName evidence="1">Rhodanese domain-containing protein</fullName>
    </recommendedName>
</protein>
<dbReference type="PROSITE" id="PS50206">
    <property type="entry name" value="RHODANESE_3"/>
    <property type="match status" value="1"/>
</dbReference>
<dbReference type="PANTHER" id="PTHR45187:SF2">
    <property type="entry name" value="RHODANESE-LIKE DOMAIN-CONTAINING PROTEIN 11, CHLOROPLASTIC"/>
    <property type="match status" value="1"/>
</dbReference>
<sequence>MKQILLQSRAQAAGIAPSRRPNSLPMLPVRMARTCPAPVRRARVAARAAPSVQEARWESQIRDGRVRNIGCQDVTSLQSEGWVLLDVRPPNEREKAPIVNAVEVPLFVPDPANDLAAFIKKATDFGMGSWWLGGTHYIANTNFLAQVQAQVPKDARVMVACQKGLRSLAACEQLARAGYQQLAWINGGLDTARKGDIPTTNGKDVRYGGIGGLSETIGWTEVQREETNSSFLGGLEGVIKIMAVILFLDMCLFAYEQVRYWQESGTGPFSG</sequence>
<name>A0A7S0S0D3_9CHLO</name>
<reference evidence="2" key="1">
    <citation type="submission" date="2021-01" db="EMBL/GenBank/DDBJ databases">
        <authorList>
            <person name="Corre E."/>
            <person name="Pelletier E."/>
            <person name="Niang G."/>
            <person name="Scheremetjew M."/>
            <person name="Finn R."/>
            <person name="Kale V."/>
            <person name="Holt S."/>
            <person name="Cochrane G."/>
            <person name="Meng A."/>
            <person name="Brown T."/>
            <person name="Cohen L."/>
        </authorList>
    </citation>
    <scope>NUCLEOTIDE SEQUENCE</scope>
    <source>
        <strain evidence="2">SAG 11-49</strain>
    </source>
</reference>
<evidence type="ECO:0000313" key="2">
    <source>
        <dbReference type="EMBL" id="CAD8690892.1"/>
    </source>
</evidence>
<proteinExistence type="predicted"/>
<dbReference type="EMBL" id="HBFB01027358">
    <property type="protein sequence ID" value="CAD8690892.1"/>
    <property type="molecule type" value="Transcribed_RNA"/>
</dbReference>
<dbReference type="SMART" id="SM00450">
    <property type="entry name" value="RHOD"/>
    <property type="match status" value="1"/>
</dbReference>
<dbReference type="Gene3D" id="3.40.250.10">
    <property type="entry name" value="Rhodanese-like domain"/>
    <property type="match status" value="1"/>
</dbReference>
<dbReference type="CDD" id="cd00158">
    <property type="entry name" value="RHOD"/>
    <property type="match status" value="1"/>
</dbReference>
<dbReference type="AlphaFoldDB" id="A0A7S0S0D3"/>
<dbReference type="Pfam" id="PF00581">
    <property type="entry name" value="Rhodanese"/>
    <property type="match status" value="1"/>
</dbReference>
<feature type="domain" description="Rhodanese" evidence="1">
    <location>
        <begin position="78"/>
        <end position="201"/>
    </location>
</feature>
<dbReference type="InterPro" id="IPR001763">
    <property type="entry name" value="Rhodanese-like_dom"/>
</dbReference>
<dbReference type="PANTHER" id="PTHR45187">
    <property type="entry name" value="RHODANESE-LIKE DOMAIN-CONTAINING PROTEIN 11, CHLOROPLASTIC"/>
    <property type="match status" value="1"/>
</dbReference>